<gene>
    <name evidence="2" type="ORF">RND71_009410</name>
</gene>
<protein>
    <submittedName>
        <fullName evidence="2">Uncharacterized protein</fullName>
    </submittedName>
</protein>
<dbReference type="EMBL" id="JAVYJV010000005">
    <property type="protein sequence ID" value="KAK4369935.1"/>
    <property type="molecule type" value="Genomic_DNA"/>
</dbReference>
<feature type="compositionally biased region" description="Polar residues" evidence="1">
    <location>
        <begin position="45"/>
        <end position="57"/>
    </location>
</feature>
<feature type="compositionally biased region" description="Basic and acidic residues" evidence="1">
    <location>
        <begin position="21"/>
        <end position="38"/>
    </location>
</feature>
<comment type="caution">
    <text evidence="2">The sequence shown here is derived from an EMBL/GenBank/DDBJ whole genome shotgun (WGS) entry which is preliminary data.</text>
</comment>
<dbReference type="Proteomes" id="UP001291623">
    <property type="component" value="Unassembled WGS sequence"/>
</dbReference>
<evidence type="ECO:0000313" key="2">
    <source>
        <dbReference type="EMBL" id="KAK4369935.1"/>
    </source>
</evidence>
<sequence length="126" mass="13890">MGDIDLGEGVRSCTPMTASFKTKERATRTDGSSGDRELQAPMKQQKPQICQMSSKILTSGKRELQERREPPDSVAPPATELQAPMSMSVSPLRLADEEGKTVVVGGGRRENRGEVKRGRERGCRRF</sequence>
<proteinExistence type="predicted"/>
<evidence type="ECO:0000313" key="3">
    <source>
        <dbReference type="Proteomes" id="UP001291623"/>
    </source>
</evidence>
<dbReference type="AlphaFoldDB" id="A0AAE1SHQ2"/>
<keyword evidence="3" id="KW-1185">Reference proteome</keyword>
<evidence type="ECO:0000256" key="1">
    <source>
        <dbReference type="SAM" id="MobiDB-lite"/>
    </source>
</evidence>
<feature type="compositionally biased region" description="Basic and acidic residues" evidence="1">
    <location>
        <begin position="60"/>
        <end position="71"/>
    </location>
</feature>
<accession>A0AAE1SHQ2</accession>
<reference evidence="2" key="1">
    <citation type="submission" date="2023-12" db="EMBL/GenBank/DDBJ databases">
        <title>Genome assembly of Anisodus tanguticus.</title>
        <authorList>
            <person name="Wang Y.-J."/>
        </authorList>
    </citation>
    <scope>NUCLEOTIDE SEQUENCE</scope>
    <source>
        <strain evidence="2">KB-2021</strain>
        <tissue evidence="2">Leaf</tissue>
    </source>
</reference>
<name>A0AAE1SHQ2_9SOLA</name>
<feature type="region of interest" description="Disordered" evidence="1">
    <location>
        <begin position="107"/>
        <end position="126"/>
    </location>
</feature>
<feature type="region of interest" description="Disordered" evidence="1">
    <location>
        <begin position="1"/>
        <end position="89"/>
    </location>
</feature>
<organism evidence="2 3">
    <name type="scientific">Anisodus tanguticus</name>
    <dbReference type="NCBI Taxonomy" id="243964"/>
    <lineage>
        <taxon>Eukaryota</taxon>
        <taxon>Viridiplantae</taxon>
        <taxon>Streptophyta</taxon>
        <taxon>Embryophyta</taxon>
        <taxon>Tracheophyta</taxon>
        <taxon>Spermatophyta</taxon>
        <taxon>Magnoliopsida</taxon>
        <taxon>eudicotyledons</taxon>
        <taxon>Gunneridae</taxon>
        <taxon>Pentapetalae</taxon>
        <taxon>asterids</taxon>
        <taxon>lamiids</taxon>
        <taxon>Solanales</taxon>
        <taxon>Solanaceae</taxon>
        <taxon>Solanoideae</taxon>
        <taxon>Hyoscyameae</taxon>
        <taxon>Anisodus</taxon>
    </lineage>
</organism>